<accession>A0AAP0FXU8</accession>
<gene>
    <name evidence="1" type="ORF">KSP39_PZI019169</name>
</gene>
<organism evidence="1 2">
    <name type="scientific">Platanthera zijinensis</name>
    <dbReference type="NCBI Taxonomy" id="2320716"/>
    <lineage>
        <taxon>Eukaryota</taxon>
        <taxon>Viridiplantae</taxon>
        <taxon>Streptophyta</taxon>
        <taxon>Embryophyta</taxon>
        <taxon>Tracheophyta</taxon>
        <taxon>Spermatophyta</taxon>
        <taxon>Magnoliopsida</taxon>
        <taxon>Liliopsida</taxon>
        <taxon>Asparagales</taxon>
        <taxon>Orchidaceae</taxon>
        <taxon>Orchidoideae</taxon>
        <taxon>Orchideae</taxon>
        <taxon>Orchidinae</taxon>
        <taxon>Platanthera</taxon>
    </lineage>
</organism>
<proteinExistence type="predicted"/>
<evidence type="ECO:0000313" key="1">
    <source>
        <dbReference type="EMBL" id="KAK8923781.1"/>
    </source>
</evidence>
<dbReference type="EMBL" id="JBBWWQ010000017">
    <property type="protein sequence ID" value="KAK8923781.1"/>
    <property type="molecule type" value="Genomic_DNA"/>
</dbReference>
<sequence>MQGRAHKDKKCKQDTTKTFGDEDLVGLRTPHQDPLVIIARIGDLCYNVKRILVDNGSSVDVLFFSTLQSMNISNQRLTQAAGPVYDFDNHPVHVLVMITLPFTMGNF</sequence>
<comment type="caution">
    <text evidence="1">The sequence shown here is derived from an EMBL/GenBank/DDBJ whole genome shotgun (WGS) entry which is preliminary data.</text>
</comment>
<keyword evidence="2" id="KW-1185">Reference proteome</keyword>
<reference evidence="1 2" key="1">
    <citation type="journal article" date="2022" name="Nat. Plants">
        <title>Genomes of leafy and leafless Platanthera orchids illuminate the evolution of mycoheterotrophy.</title>
        <authorList>
            <person name="Li M.H."/>
            <person name="Liu K.W."/>
            <person name="Li Z."/>
            <person name="Lu H.C."/>
            <person name="Ye Q.L."/>
            <person name="Zhang D."/>
            <person name="Wang J.Y."/>
            <person name="Li Y.F."/>
            <person name="Zhong Z.M."/>
            <person name="Liu X."/>
            <person name="Yu X."/>
            <person name="Liu D.K."/>
            <person name="Tu X.D."/>
            <person name="Liu B."/>
            <person name="Hao Y."/>
            <person name="Liao X.Y."/>
            <person name="Jiang Y.T."/>
            <person name="Sun W.H."/>
            <person name="Chen J."/>
            <person name="Chen Y.Q."/>
            <person name="Ai Y."/>
            <person name="Zhai J.W."/>
            <person name="Wu S.S."/>
            <person name="Zhou Z."/>
            <person name="Hsiao Y.Y."/>
            <person name="Wu W.L."/>
            <person name="Chen Y.Y."/>
            <person name="Lin Y.F."/>
            <person name="Hsu J.L."/>
            <person name="Li C.Y."/>
            <person name="Wang Z.W."/>
            <person name="Zhao X."/>
            <person name="Zhong W.Y."/>
            <person name="Ma X.K."/>
            <person name="Ma L."/>
            <person name="Huang J."/>
            <person name="Chen G.Z."/>
            <person name="Huang M.Z."/>
            <person name="Huang L."/>
            <person name="Peng D.H."/>
            <person name="Luo Y.B."/>
            <person name="Zou S.Q."/>
            <person name="Chen S.P."/>
            <person name="Lan S."/>
            <person name="Tsai W.C."/>
            <person name="Van de Peer Y."/>
            <person name="Liu Z.J."/>
        </authorList>
    </citation>
    <scope>NUCLEOTIDE SEQUENCE [LARGE SCALE GENOMIC DNA]</scope>
    <source>
        <strain evidence="1">Lor287</strain>
    </source>
</reference>
<dbReference type="PANTHER" id="PTHR33240">
    <property type="entry name" value="OS08G0508500 PROTEIN"/>
    <property type="match status" value="1"/>
</dbReference>
<dbReference type="AlphaFoldDB" id="A0AAP0FXU8"/>
<name>A0AAP0FXU8_9ASPA</name>
<protein>
    <submittedName>
        <fullName evidence="1">Uncharacterized protein</fullName>
    </submittedName>
</protein>
<dbReference type="Proteomes" id="UP001418222">
    <property type="component" value="Unassembled WGS sequence"/>
</dbReference>
<dbReference type="PANTHER" id="PTHR33240:SF15">
    <property type="entry name" value="GAG-PRO-LIKE PROTEIN"/>
    <property type="match status" value="1"/>
</dbReference>
<evidence type="ECO:0000313" key="2">
    <source>
        <dbReference type="Proteomes" id="UP001418222"/>
    </source>
</evidence>